<dbReference type="Gramene" id="KZM87139">
    <property type="protein sequence ID" value="KZM87139"/>
    <property type="gene ID" value="DCAR_024273"/>
</dbReference>
<dbReference type="AlphaFoldDB" id="A0A161Y4J3"/>
<feature type="compositionally biased region" description="Basic and acidic residues" evidence="2">
    <location>
        <begin position="84"/>
        <end position="105"/>
    </location>
</feature>
<sequence>MVSEVQNGLSQLLKNNSSLREIIRGLEEENKNLNDKIKLMDIHRLNNEKMIELLKEYKDEHKALSLHIINPNKFEPPSIGKKRKLEEGEGSKVSKDEGEPKKKIG</sequence>
<organism evidence="3 4">
    <name type="scientific">Daucus carota subsp. sativus</name>
    <name type="common">Carrot</name>
    <dbReference type="NCBI Taxonomy" id="79200"/>
    <lineage>
        <taxon>Eukaryota</taxon>
        <taxon>Viridiplantae</taxon>
        <taxon>Streptophyta</taxon>
        <taxon>Embryophyta</taxon>
        <taxon>Tracheophyta</taxon>
        <taxon>Spermatophyta</taxon>
        <taxon>Magnoliopsida</taxon>
        <taxon>eudicotyledons</taxon>
        <taxon>Gunneridae</taxon>
        <taxon>Pentapetalae</taxon>
        <taxon>asterids</taxon>
        <taxon>campanulids</taxon>
        <taxon>Apiales</taxon>
        <taxon>Apiaceae</taxon>
        <taxon>Apioideae</taxon>
        <taxon>Scandiceae</taxon>
        <taxon>Daucinae</taxon>
        <taxon>Daucus</taxon>
        <taxon>Daucus sect. Daucus</taxon>
    </lineage>
</organism>
<reference evidence="3" key="1">
    <citation type="journal article" date="2016" name="Nat. Genet.">
        <title>A high-quality carrot genome assembly provides new insights into carotenoid accumulation and asterid genome evolution.</title>
        <authorList>
            <person name="Iorizzo M."/>
            <person name="Ellison S."/>
            <person name="Senalik D."/>
            <person name="Zeng P."/>
            <person name="Satapoomin P."/>
            <person name="Huang J."/>
            <person name="Bowman M."/>
            <person name="Iovene M."/>
            <person name="Sanseverino W."/>
            <person name="Cavagnaro P."/>
            <person name="Yildiz M."/>
            <person name="Macko-Podgorni A."/>
            <person name="Moranska E."/>
            <person name="Grzebelus E."/>
            <person name="Grzebelus D."/>
            <person name="Ashrafi H."/>
            <person name="Zheng Z."/>
            <person name="Cheng S."/>
            <person name="Spooner D."/>
            <person name="Van Deynze A."/>
            <person name="Simon P."/>
        </authorList>
    </citation>
    <scope>NUCLEOTIDE SEQUENCE</scope>
    <source>
        <tissue evidence="3">Leaf</tissue>
    </source>
</reference>
<evidence type="ECO:0000256" key="1">
    <source>
        <dbReference type="SAM" id="Coils"/>
    </source>
</evidence>
<accession>A0A161Y4J3</accession>
<keyword evidence="4" id="KW-1185">Reference proteome</keyword>
<dbReference type="EMBL" id="CP093349">
    <property type="protein sequence ID" value="WOH08605.1"/>
    <property type="molecule type" value="Genomic_DNA"/>
</dbReference>
<feature type="coiled-coil region" evidence="1">
    <location>
        <begin position="9"/>
        <end position="60"/>
    </location>
</feature>
<evidence type="ECO:0000256" key="2">
    <source>
        <dbReference type="SAM" id="MobiDB-lite"/>
    </source>
</evidence>
<protein>
    <submittedName>
        <fullName evidence="3">Uncharacterized protein</fullName>
    </submittedName>
</protein>
<evidence type="ECO:0000313" key="4">
    <source>
        <dbReference type="Proteomes" id="UP000077755"/>
    </source>
</evidence>
<proteinExistence type="predicted"/>
<keyword evidence="1" id="KW-0175">Coiled coil</keyword>
<name>A0A161Y4J3_DAUCS</name>
<dbReference type="Proteomes" id="UP000077755">
    <property type="component" value="Chromosome 7"/>
</dbReference>
<gene>
    <name evidence="3" type="ORF">DCAR_0728049</name>
</gene>
<feature type="region of interest" description="Disordered" evidence="2">
    <location>
        <begin position="71"/>
        <end position="105"/>
    </location>
</feature>
<reference evidence="3" key="2">
    <citation type="submission" date="2022-03" db="EMBL/GenBank/DDBJ databases">
        <title>Draft title - Genomic analysis of global carrot germplasm unveils the trajectory of domestication and the origin of high carotenoid orange carrot.</title>
        <authorList>
            <person name="Iorizzo M."/>
            <person name="Ellison S."/>
            <person name="Senalik D."/>
            <person name="Macko-Podgorni A."/>
            <person name="Grzebelus D."/>
            <person name="Bostan H."/>
            <person name="Rolling W."/>
            <person name="Curaba J."/>
            <person name="Simon P."/>
        </authorList>
    </citation>
    <scope>NUCLEOTIDE SEQUENCE</scope>
    <source>
        <tissue evidence="3">Leaf</tissue>
    </source>
</reference>
<evidence type="ECO:0000313" key="3">
    <source>
        <dbReference type="EMBL" id="WOH08605.1"/>
    </source>
</evidence>